<keyword evidence="2" id="KW-1185">Reference proteome</keyword>
<evidence type="ECO:0000313" key="2">
    <source>
        <dbReference type="Proteomes" id="UP000271889"/>
    </source>
</evidence>
<evidence type="ECO:0000313" key="1">
    <source>
        <dbReference type="EMBL" id="VDK42056.1"/>
    </source>
</evidence>
<sequence>MSEDDWKVPLMDGIFNPNTITVTLLYEPMQCNANTTLGDECPRDIDGKCCAIREDVVEAIGDPNEKTSAPVSPYMSAKLTLTVSMNHTIFSDQLVASTFISGCAQLLASYSFYVEYATGAKPLFHI</sequence>
<dbReference type="EMBL" id="UYRV01000100">
    <property type="protein sequence ID" value="VDK42056.1"/>
    <property type="molecule type" value="Genomic_DNA"/>
</dbReference>
<name>A0A3P6PQE0_CYLGO</name>
<dbReference type="OrthoDB" id="10507181at2759"/>
<reference evidence="1 2" key="1">
    <citation type="submission" date="2018-11" db="EMBL/GenBank/DDBJ databases">
        <authorList>
            <consortium name="Pathogen Informatics"/>
        </authorList>
    </citation>
    <scope>NUCLEOTIDE SEQUENCE [LARGE SCALE GENOMIC DNA]</scope>
</reference>
<protein>
    <submittedName>
        <fullName evidence="1">Uncharacterized protein</fullName>
    </submittedName>
</protein>
<accession>A0A3P6PQE0</accession>
<proteinExistence type="predicted"/>
<dbReference type="Proteomes" id="UP000271889">
    <property type="component" value="Unassembled WGS sequence"/>
</dbReference>
<dbReference type="AlphaFoldDB" id="A0A3P6PQE0"/>
<gene>
    <name evidence="1" type="ORF">CGOC_LOCUS103</name>
</gene>
<organism evidence="1 2">
    <name type="scientific">Cylicostephanus goldi</name>
    <name type="common">Nematode worm</name>
    <dbReference type="NCBI Taxonomy" id="71465"/>
    <lineage>
        <taxon>Eukaryota</taxon>
        <taxon>Metazoa</taxon>
        <taxon>Ecdysozoa</taxon>
        <taxon>Nematoda</taxon>
        <taxon>Chromadorea</taxon>
        <taxon>Rhabditida</taxon>
        <taxon>Rhabditina</taxon>
        <taxon>Rhabditomorpha</taxon>
        <taxon>Strongyloidea</taxon>
        <taxon>Strongylidae</taxon>
        <taxon>Cylicostephanus</taxon>
    </lineage>
</organism>